<feature type="region of interest" description="Disordered" evidence="1">
    <location>
        <begin position="14"/>
        <end position="34"/>
    </location>
</feature>
<accession>A0A6G1KJG5</accession>
<feature type="region of interest" description="Disordered" evidence="1">
    <location>
        <begin position="531"/>
        <end position="579"/>
    </location>
</feature>
<protein>
    <submittedName>
        <fullName evidence="2">Uncharacterized protein</fullName>
    </submittedName>
</protein>
<gene>
    <name evidence="2" type="ORF">K504DRAFT_531686</name>
</gene>
<dbReference type="OrthoDB" id="3557758at2759"/>
<dbReference type="EMBL" id="MU005766">
    <property type="protein sequence ID" value="KAF2712622.1"/>
    <property type="molecule type" value="Genomic_DNA"/>
</dbReference>
<evidence type="ECO:0000256" key="1">
    <source>
        <dbReference type="SAM" id="MobiDB-lite"/>
    </source>
</evidence>
<feature type="compositionally biased region" description="Acidic residues" evidence="1">
    <location>
        <begin position="553"/>
        <end position="570"/>
    </location>
</feature>
<dbReference type="AlphaFoldDB" id="A0A6G1KJG5"/>
<keyword evidence="3" id="KW-1185">Reference proteome</keyword>
<reference evidence="2" key="1">
    <citation type="journal article" date="2020" name="Stud. Mycol.">
        <title>101 Dothideomycetes genomes: a test case for predicting lifestyles and emergence of pathogens.</title>
        <authorList>
            <person name="Haridas S."/>
            <person name="Albert R."/>
            <person name="Binder M."/>
            <person name="Bloem J."/>
            <person name="Labutti K."/>
            <person name="Salamov A."/>
            <person name="Andreopoulos B."/>
            <person name="Baker S."/>
            <person name="Barry K."/>
            <person name="Bills G."/>
            <person name="Bluhm B."/>
            <person name="Cannon C."/>
            <person name="Castanera R."/>
            <person name="Culley D."/>
            <person name="Daum C."/>
            <person name="Ezra D."/>
            <person name="Gonzalez J."/>
            <person name="Henrissat B."/>
            <person name="Kuo A."/>
            <person name="Liang C."/>
            <person name="Lipzen A."/>
            <person name="Lutzoni F."/>
            <person name="Magnuson J."/>
            <person name="Mondo S."/>
            <person name="Nolan M."/>
            <person name="Ohm R."/>
            <person name="Pangilinan J."/>
            <person name="Park H.-J."/>
            <person name="Ramirez L."/>
            <person name="Alfaro M."/>
            <person name="Sun H."/>
            <person name="Tritt A."/>
            <person name="Yoshinaga Y."/>
            <person name="Zwiers L.-H."/>
            <person name="Turgeon B."/>
            <person name="Goodwin S."/>
            <person name="Spatafora J."/>
            <person name="Crous P."/>
            <person name="Grigoriev I."/>
        </authorList>
    </citation>
    <scope>NUCLEOTIDE SEQUENCE</scope>
    <source>
        <strain evidence="2">CBS 279.74</strain>
    </source>
</reference>
<evidence type="ECO:0000313" key="3">
    <source>
        <dbReference type="Proteomes" id="UP000799428"/>
    </source>
</evidence>
<proteinExistence type="predicted"/>
<dbReference type="Proteomes" id="UP000799428">
    <property type="component" value="Unassembled WGS sequence"/>
</dbReference>
<feature type="region of interest" description="Disordered" evidence="1">
    <location>
        <begin position="114"/>
        <end position="225"/>
    </location>
</feature>
<feature type="region of interest" description="Disordered" evidence="1">
    <location>
        <begin position="288"/>
        <end position="312"/>
    </location>
</feature>
<organism evidence="2 3">
    <name type="scientific">Pleomassaria siparia CBS 279.74</name>
    <dbReference type="NCBI Taxonomy" id="1314801"/>
    <lineage>
        <taxon>Eukaryota</taxon>
        <taxon>Fungi</taxon>
        <taxon>Dikarya</taxon>
        <taxon>Ascomycota</taxon>
        <taxon>Pezizomycotina</taxon>
        <taxon>Dothideomycetes</taxon>
        <taxon>Pleosporomycetidae</taxon>
        <taxon>Pleosporales</taxon>
        <taxon>Pleomassariaceae</taxon>
        <taxon>Pleomassaria</taxon>
    </lineage>
</organism>
<name>A0A6G1KJG5_9PLEO</name>
<sequence>MLTYSDRQKFEQLRARWETVQPPSSIPTPTPMAMAGHKEKPAILVPQSPNVDPNSSGGSKFRRKLSHGLSFISNPLSQRKTMPGRLPSGSGIQSLALSTSGISINDKSIVLPSESDRRLSPARGSKSFDESRGSAMLCATLTNDATTNGRNDPSAMSRPQLPRSRTMSFIPRPNRSGSESSVVESETTPKPRSPPSTHQVQARTSPPTKIPSPPNNKRRHSSPRQYIPQYTTQQTKQIAAGMAFAGAAAPSPSKSSVRSYTTPNLVKAQTPPQSNACIIPRKSALQHKNSGIPGVQRPTLKENTPTGKPESRRVVRIQERTAKRDGLDVPTLASKRRSFGPRVSPKPNRQVIRTTPPTAKRLSTSLSTQTPLTARRTQPAIRFSFQPSFQSTTPIRYSNSSPIVQPRLMAPVNPPTPPKIDQVVVQSTPPQTSTDKNIRKGTFTVTPSGRTGWRNGVGMSVVSANSEVRLPRSTTFHNILLHRDRPPPVPPIPELYKSMSQPLLLHPKDLERRIAPRHTPLPLILESDPAEQHLQEGESEEDHPPASSSPFVEDPDHDDESGEDSYEEEMKEAHSTHAGSAYSTTNLSVFPSISSRNNRPWSIKYQRVSYANSHHQVKDYMPPLWWAGRFQSRFDQWRTDAMLAELIPKHKPEGMPGQCTLSQDKAASQYIFLQLRDLCVSNQAADSLWEFEYKYRQDHELLGATLNDMPPPKRKPDDDLKQGAIGRAVRKLTPRKSSFANLLKGVKGWNKTEGIAEHPVSSGASEDTISS</sequence>
<evidence type="ECO:0000313" key="2">
    <source>
        <dbReference type="EMBL" id="KAF2712622.1"/>
    </source>
</evidence>
<feature type="compositionally biased region" description="Low complexity" evidence="1">
    <location>
        <begin position="176"/>
        <end position="186"/>
    </location>
</feature>
<feature type="compositionally biased region" description="Polar residues" evidence="1">
    <location>
        <begin position="140"/>
        <end position="151"/>
    </location>
</feature>
<feature type="compositionally biased region" description="Polar residues" evidence="1">
    <location>
        <begin position="195"/>
        <end position="207"/>
    </location>
</feature>